<dbReference type="AlphaFoldDB" id="A0A840QR02"/>
<dbReference type="EMBL" id="JACHHB010000008">
    <property type="protein sequence ID" value="MBB5173795.1"/>
    <property type="molecule type" value="Genomic_DNA"/>
</dbReference>
<evidence type="ECO:0000259" key="6">
    <source>
        <dbReference type="PROSITE" id="PS50801"/>
    </source>
</evidence>
<dbReference type="InterPro" id="IPR001902">
    <property type="entry name" value="SLC26A/SulP_fam"/>
</dbReference>
<dbReference type="Pfam" id="PF01740">
    <property type="entry name" value="STAS"/>
    <property type="match status" value="1"/>
</dbReference>
<feature type="transmembrane region" description="Helical" evidence="5">
    <location>
        <begin position="386"/>
        <end position="413"/>
    </location>
</feature>
<dbReference type="SUPFAM" id="SSF52091">
    <property type="entry name" value="SpoIIaa-like"/>
    <property type="match status" value="1"/>
</dbReference>
<evidence type="ECO:0000256" key="1">
    <source>
        <dbReference type="ARBA" id="ARBA00004141"/>
    </source>
</evidence>
<dbReference type="Gene3D" id="3.30.750.24">
    <property type="entry name" value="STAS domain"/>
    <property type="match status" value="1"/>
</dbReference>
<feature type="transmembrane region" description="Helical" evidence="5">
    <location>
        <begin position="241"/>
        <end position="265"/>
    </location>
</feature>
<feature type="transmembrane region" description="Helical" evidence="5">
    <location>
        <begin position="99"/>
        <end position="120"/>
    </location>
</feature>
<dbReference type="CDD" id="cd07042">
    <property type="entry name" value="STAS_SulP_like_sulfate_transporter"/>
    <property type="match status" value="1"/>
</dbReference>
<feature type="transmembrane region" description="Helical" evidence="5">
    <location>
        <begin position="132"/>
        <end position="150"/>
    </location>
</feature>
<dbReference type="PANTHER" id="PTHR11814">
    <property type="entry name" value="SULFATE TRANSPORTER"/>
    <property type="match status" value="1"/>
</dbReference>
<dbReference type="InterPro" id="IPR011547">
    <property type="entry name" value="SLC26A/SulP_dom"/>
</dbReference>
<feature type="transmembrane region" description="Helical" evidence="5">
    <location>
        <begin position="24"/>
        <end position="44"/>
    </location>
</feature>
<reference evidence="7 8" key="1">
    <citation type="submission" date="2020-08" db="EMBL/GenBank/DDBJ databases">
        <title>Genomic Encyclopedia of Type Strains, Phase IV (KMG-IV): sequencing the most valuable type-strain genomes for metagenomic binning, comparative biology and taxonomic classification.</title>
        <authorList>
            <person name="Goeker M."/>
        </authorList>
    </citation>
    <scope>NUCLEOTIDE SEQUENCE [LARGE SCALE GENOMIC DNA]</scope>
    <source>
        <strain evidence="7 8">DSM 24696</strain>
    </source>
</reference>
<feature type="transmembrane region" description="Helical" evidence="5">
    <location>
        <begin position="347"/>
        <end position="365"/>
    </location>
</feature>
<keyword evidence="3 5" id="KW-1133">Transmembrane helix</keyword>
<protein>
    <submittedName>
        <fullName evidence="7">SulP family sulfate permease</fullName>
    </submittedName>
</protein>
<proteinExistence type="predicted"/>
<dbReference type="InterPro" id="IPR036513">
    <property type="entry name" value="STAS_dom_sf"/>
</dbReference>
<dbReference type="GO" id="GO:0016020">
    <property type="term" value="C:membrane"/>
    <property type="evidence" value="ECO:0007669"/>
    <property type="project" value="UniProtKB-SubCell"/>
</dbReference>
<gene>
    <name evidence="7" type="ORF">HNQ41_001985</name>
</gene>
<evidence type="ECO:0000313" key="7">
    <source>
        <dbReference type="EMBL" id="MBB5173795.1"/>
    </source>
</evidence>
<keyword evidence="4 5" id="KW-0472">Membrane</keyword>
<keyword evidence="2 5" id="KW-0812">Transmembrane</keyword>
<feature type="transmembrane region" description="Helical" evidence="5">
    <location>
        <begin position="323"/>
        <end position="341"/>
    </location>
</feature>
<dbReference type="InterPro" id="IPR002645">
    <property type="entry name" value="STAS_dom"/>
</dbReference>
<keyword evidence="8" id="KW-1185">Reference proteome</keyword>
<feature type="domain" description="STAS" evidence="6">
    <location>
        <begin position="437"/>
        <end position="552"/>
    </location>
</feature>
<evidence type="ECO:0000256" key="3">
    <source>
        <dbReference type="ARBA" id="ARBA00022989"/>
    </source>
</evidence>
<organism evidence="7 8">
    <name type="scientific">Texcoconibacillus texcoconensis</name>
    <dbReference type="NCBI Taxonomy" id="1095777"/>
    <lineage>
        <taxon>Bacteria</taxon>
        <taxon>Bacillati</taxon>
        <taxon>Bacillota</taxon>
        <taxon>Bacilli</taxon>
        <taxon>Bacillales</taxon>
        <taxon>Bacillaceae</taxon>
        <taxon>Texcoconibacillus</taxon>
    </lineage>
</organism>
<dbReference type="PROSITE" id="PS50801">
    <property type="entry name" value="STAS"/>
    <property type="match status" value="1"/>
</dbReference>
<feature type="transmembrane region" description="Helical" evidence="5">
    <location>
        <begin position="203"/>
        <end position="221"/>
    </location>
</feature>
<feature type="transmembrane region" description="Helical" evidence="5">
    <location>
        <begin position="178"/>
        <end position="196"/>
    </location>
</feature>
<dbReference type="GO" id="GO:0055085">
    <property type="term" value="P:transmembrane transport"/>
    <property type="evidence" value="ECO:0007669"/>
    <property type="project" value="InterPro"/>
</dbReference>
<dbReference type="Pfam" id="PF00916">
    <property type="entry name" value="Sulfate_transp"/>
    <property type="match status" value="1"/>
</dbReference>
<feature type="transmembrane region" description="Helical" evidence="5">
    <location>
        <begin position="73"/>
        <end position="93"/>
    </location>
</feature>
<accession>A0A840QR02</accession>
<name>A0A840QR02_9BACI</name>
<evidence type="ECO:0000256" key="2">
    <source>
        <dbReference type="ARBA" id="ARBA00022692"/>
    </source>
</evidence>
<evidence type="ECO:0000256" key="4">
    <source>
        <dbReference type="ARBA" id="ARBA00023136"/>
    </source>
</evidence>
<dbReference type="NCBIfam" id="TIGR00815">
    <property type="entry name" value="sulP"/>
    <property type="match status" value="1"/>
</dbReference>
<evidence type="ECO:0000313" key="8">
    <source>
        <dbReference type="Proteomes" id="UP000551878"/>
    </source>
</evidence>
<sequence length="558" mass="59812">MMAKGLTGFEAMRQANRQDLKQDVVAGLIVAIMLVPQGMAYAMLAGMPPVTGLYAATIPLLIYALLGTSRQLAVGPVAIVSLLVFSGVSELAEPGSAEYVGLVLLLALMVGVIQLVLGFLRLGAVTRLMSHAVISGFTSAAAVIIAFSQLKHLLGYEFVHDASPVLMAGEAVTRLDDIHVLTLLLGVAGVVLLLLFKRIPKIPGPLVAVVFGILTVASLQLADSGVDIVGDVPAGLPPISFPTLTMSAVVSLLPTAVVIAIIGYAESYAMAKIIAAREKYALDANRELIGLGSANLATTFFSGFPVTGGFSRSAVNYESGAKTPFAGIVSALFVLLALLFFTSWFYYLPQAILGAIIIVAVVKLIDVKEAVHLWRIRRSDAVTLMLTFVTTLVLGIELGLVTGIIFSLLLFVWRNAFPDIVELGYRAEEGVYRNPERYPDVDIDPEVLVCRMDAPLYFTNVPELEEQLQKRLDARREIRGIVLDFSGINDMDAVAADELKAWMKERVEQGYQIAIARAKGPVRDVMKRASFSDVIGDEAIAHVTVDSAKAELKAKGGV</sequence>
<comment type="caution">
    <text evidence="7">The sequence shown here is derived from an EMBL/GenBank/DDBJ whole genome shotgun (WGS) entry which is preliminary data.</text>
</comment>
<dbReference type="Proteomes" id="UP000551878">
    <property type="component" value="Unassembled WGS sequence"/>
</dbReference>
<comment type="subcellular location">
    <subcellularLocation>
        <location evidence="1">Membrane</location>
        <topology evidence="1">Multi-pass membrane protein</topology>
    </subcellularLocation>
</comment>
<evidence type="ECO:0000256" key="5">
    <source>
        <dbReference type="SAM" id="Phobius"/>
    </source>
</evidence>
<feature type="transmembrane region" description="Helical" evidence="5">
    <location>
        <begin position="50"/>
        <end position="66"/>
    </location>
</feature>